<dbReference type="RefSeq" id="WP_182802531.1">
    <property type="nucleotide sequence ID" value="NZ_CP060007.1"/>
</dbReference>
<evidence type="ECO:0000313" key="8">
    <source>
        <dbReference type="Proteomes" id="UP000515344"/>
    </source>
</evidence>
<name>A0A7G5XFL6_9BACT</name>
<feature type="transmembrane region" description="Helical" evidence="5">
    <location>
        <begin position="254"/>
        <end position="274"/>
    </location>
</feature>
<feature type="transmembrane region" description="Helical" evidence="5">
    <location>
        <begin position="327"/>
        <end position="345"/>
    </location>
</feature>
<dbReference type="InterPro" id="IPR020846">
    <property type="entry name" value="MFS_dom"/>
</dbReference>
<organism evidence="7 8">
    <name type="scientific">Lacibacter sediminis</name>
    <dbReference type="NCBI Taxonomy" id="2760713"/>
    <lineage>
        <taxon>Bacteria</taxon>
        <taxon>Pseudomonadati</taxon>
        <taxon>Bacteroidota</taxon>
        <taxon>Chitinophagia</taxon>
        <taxon>Chitinophagales</taxon>
        <taxon>Chitinophagaceae</taxon>
        <taxon>Lacibacter</taxon>
    </lineage>
</organism>
<gene>
    <name evidence="7" type="ORF">H4075_19730</name>
</gene>
<keyword evidence="3 5" id="KW-1133">Transmembrane helix</keyword>
<dbReference type="PROSITE" id="PS50850">
    <property type="entry name" value="MFS"/>
    <property type="match status" value="1"/>
</dbReference>
<dbReference type="GO" id="GO:0016020">
    <property type="term" value="C:membrane"/>
    <property type="evidence" value="ECO:0007669"/>
    <property type="project" value="UniProtKB-SubCell"/>
</dbReference>
<dbReference type="SUPFAM" id="SSF103473">
    <property type="entry name" value="MFS general substrate transporter"/>
    <property type="match status" value="1"/>
</dbReference>
<sequence>MQQAIGKYRWTICALLFFATTINYLDRQVLSLLQPTLEGEYGWTNTDYANITIVFQLVYAISMLFAGKVIDRLGTKKGFIWAIVVWSIGAMIHAAAIPIGTGLSKIIAALGMSIGSVSVLGFMLARAVLAIGEAGNFPAAIKATAEYFPKKERSLATGIFNSGANIGAIVAAPVVNFLLSVWHWQGAFIVVGGVGFLWMGLWIWFYDKPEEQKRLSAAEFNYIHSGEDEVAGPQNEKQREKVSWGKLLGYKQTWAFAFGKFMTDGVWWFFLFWLPAFLKAQYGMTKADINIPIMTLYSMTMIGSIGGGWLPMYFIRKGYLPYDGRMKAMLLIALVPLVVLLAQPFGHISFWVPVLLIGIGASAHQAWSANIFTTVSDMFPKKAIGSVVGIGGMAGGFGGVILSKLGGFLFDKYKSFGIAEAWVKAKANGLGNYVDQILNLKLVTKYGDAINLNSSELGGLPAEVTTQLKTIDAAAFDQIVQLQKPLVQAQMTTSYTIMFTICALAYLVAWGVMKTLVPKYKVINDL</sequence>
<feature type="transmembrane region" description="Helical" evidence="5">
    <location>
        <begin position="294"/>
        <end position="315"/>
    </location>
</feature>
<feature type="domain" description="Major facilitator superfamily (MFS) profile" evidence="6">
    <location>
        <begin position="12"/>
        <end position="447"/>
    </location>
</feature>
<dbReference type="AlphaFoldDB" id="A0A7G5XFL6"/>
<reference evidence="8" key="1">
    <citation type="submission" date="2020-08" db="EMBL/GenBank/DDBJ databases">
        <title>Lacibacter sp. S13-6-6 genome sequencing.</title>
        <authorList>
            <person name="Jin L."/>
        </authorList>
    </citation>
    <scope>NUCLEOTIDE SEQUENCE [LARGE SCALE GENOMIC DNA]</scope>
    <source>
        <strain evidence="8">S13-6-6</strain>
    </source>
</reference>
<dbReference type="CDD" id="cd17319">
    <property type="entry name" value="MFS_ExuT_GudP_like"/>
    <property type="match status" value="1"/>
</dbReference>
<feature type="transmembrane region" description="Helical" evidence="5">
    <location>
        <begin position="495"/>
        <end position="513"/>
    </location>
</feature>
<feature type="transmembrane region" description="Helical" evidence="5">
    <location>
        <begin position="48"/>
        <end position="67"/>
    </location>
</feature>
<evidence type="ECO:0000313" key="7">
    <source>
        <dbReference type="EMBL" id="QNA44269.1"/>
    </source>
</evidence>
<dbReference type="Gene3D" id="1.20.1250.20">
    <property type="entry name" value="MFS general substrate transporter like domains"/>
    <property type="match status" value="2"/>
</dbReference>
<proteinExistence type="predicted"/>
<feature type="transmembrane region" description="Helical" evidence="5">
    <location>
        <begin position="159"/>
        <end position="179"/>
    </location>
</feature>
<dbReference type="KEGG" id="lacs:H4075_19730"/>
<feature type="transmembrane region" description="Helical" evidence="5">
    <location>
        <begin position="351"/>
        <end position="372"/>
    </location>
</feature>
<dbReference type="Pfam" id="PF07690">
    <property type="entry name" value="MFS_1"/>
    <property type="match status" value="1"/>
</dbReference>
<feature type="transmembrane region" description="Helical" evidence="5">
    <location>
        <begin position="106"/>
        <end position="129"/>
    </location>
</feature>
<dbReference type="InterPro" id="IPR036259">
    <property type="entry name" value="MFS_trans_sf"/>
</dbReference>
<dbReference type="InterPro" id="IPR011701">
    <property type="entry name" value="MFS"/>
</dbReference>
<evidence type="ECO:0000259" key="6">
    <source>
        <dbReference type="PROSITE" id="PS50850"/>
    </source>
</evidence>
<dbReference type="EMBL" id="CP060007">
    <property type="protein sequence ID" value="QNA44269.1"/>
    <property type="molecule type" value="Genomic_DNA"/>
</dbReference>
<accession>A0A7G5XFL6</accession>
<evidence type="ECO:0000256" key="5">
    <source>
        <dbReference type="SAM" id="Phobius"/>
    </source>
</evidence>
<keyword evidence="4 5" id="KW-0472">Membrane</keyword>
<feature type="transmembrane region" description="Helical" evidence="5">
    <location>
        <begin position="185"/>
        <end position="206"/>
    </location>
</feature>
<dbReference type="Proteomes" id="UP000515344">
    <property type="component" value="Chromosome"/>
</dbReference>
<dbReference type="PANTHER" id="PTHR11662">
    <property type="entry name" value="SOLUTE CARRIER FAMILY 17"/>
    <property type="match status" value="1"/>
</dbReference>
<evidence type="ECO:0000256" key="4">
    <source>
        <dbReference type="ARBA" id="ARBA00023136"/>
    </source>
</evidence>
<dbReference type="PANTHER" id="PTHR11662:SF285">
    <property type="entry name" value="HEXURONATE TRANSPORTER"/>
    <property type="match status" value="1"/>
</dbReference>
<feature type="transmembrane region" description="Helical" evidence="5">
    <location>
        <begin position="7"/>
        <end position="25"/>
    </location>
</feature>
<feature type="transmembrane region" description="Helical" evidence="5">
    <location>
        <begin position="384"/>
        <end position="402"/>
    </location>
</feature>
<protein>
    <submittedName>
        <fullName evidence="7">MFS transporter</fullName>
    </submittedName>
</protein>
<feature type="transmembrane region" description="Helical" evidence="5">
    <location>
        <begin position="79"/>
        <end position="100"/>
    </location>
</feature>
<dbReference type="GO" id="GO:0015134">
    <property type="term" value="F:hexuronate transmembrane transporter activity"/>
    <property type="evidence" value="ECO:0007669"/>
    <property type="project" value="TreeGrafter"/>
</dbReference>
<keyword evidence="2 5" id="KW-0812">Transmembrane</keyword>
<evidence type="ECO:0000256" key="1">
    <source>
        <dbReference type="ARBA" id="ARBA00004141"/>
    </source>
</evidence>
<evidence type="ECO:0000256" key="3">
    <source>
        <dbReference type="ARBA" id="ARBA00022989"/>
    </source>
</evidence>
<comment type="subcellular location">
    <subcellularLocation>
        <location evidence="1">Membrane</location>
        <topology evidence="1">Multi-pass membrane protein</topology>
    </subcellularLocation>
</comment>
<evidence type="ECO:0000256" key="2">
    <source>
        <dbReference type="ARBA" id="ARBA00022692"/>
    </source>
</evidence>
<keyword evidence="8" id="KW-1185">Reference proteome</keyword>
<dbReference type="InterPro" id="IPR050382">
    <property type="entry name" value="MFS_Na/Anion_cotransporter"/>
</dbReference>